<dbReference type="NCBIfam" id="TIGR02174">
    <property type="entry name" value="CXXU_selWTH"/>
    <property type="match status" value="1"/>
</dbReference>
<accession>A0A1M5JVM8</accession>
<evidence type="ECO:0000313" key="3">
    <source>
        <dbReference type="Proteomes" id="UP000184041"/>
    </source>
</evidence>
<dbReference type="PANTHER" id="PTHR36417">
    <property type="entry name" value="SELENOPROTEIN DOMAIN PROTEIN (AFU_ORTHOLOGUE AFUA_1G05220)"/>
    <property type="match status" value="1"/>
</dbReference>
<keyword evidence="1" id="KW-0676">Redox-active center</keyword>
<dbReference type="Gene3D" id="3.40.30.10">
    <property type="entry name" value="Glutaredoxin"/>
    <property type="match status" value="1"/>
</dbReference>
<gene>
    <name evidence="2" type="ORF">SAMN05443144_12846</name>
</gene>
<name>A0A1M5JVM8_9BACT</name>
<protein>
    <submittedName>
        <fullName evidence="2">Selenoprotein W-related protein</fullName>
    </submittedName>
</protein>
<organism evidence="2 3">
    <name type="scientific">Fodinibius roseus</name>
    <dbReference type="NCBI Taxonomy" id="1194090"/>
    <lineage>
        <taxon>Bacteria</taxon>
        <taxon>Pseudomonadati</taxon>
        <taxon>Balneolota</taxon>
        <taxon>Balneolia</taxon>
        <taxon>Balneolales</taxon>
        <taxon>Balneolaceae</taxon>
        <taxon>Fodinibius</taxon>
    </lineage>
</organism>
<dbReference type="InterPro" id="IPR011893">
    <property type="entry name" value="Selenoprotein_Rdx-typ"/>
</dbReference>
<dbReference type="OrthoDB" id="9811366at2"/>
<dbReference type="SUPFAM" id="SSF52833">
    <property type="entry name" value="Thioredoxin-like"/>
    <property type="match status" value="1"/>
</dbReference>
<dbReference type="InterPro" id="IPR036249">
    <property type="entry name" value="Thioredoxin-like_sf"/>
</dbReference>
<dbReference type="Pfam" id="PF10262">
    <property type="entry name" value="Rdx"/>
    <property type="match status" value="1"/>
</dbReference>
<dbReference type="RefSeq" id="WP_073067983.1">
    <property type="nucleotide sequence ID" value="NZ_FQUS01000028.1"/>
</dbReference>
<dbReference type="EMBL" id="FQUS01000028">
    <property type="protein sequence ID" value="SHG44073.1"/>
    <property type="molecule type" value="Genomic_DNA"/>
</dbReference>
<keyword evidence="3" id="KW-1185">Reference proteome</keyword>
<evidence type="ECO:0000256" key="1">
    <source>
        <dbReference type="ARBA" id="ARBA00023284"/>
    </source>
</evidence>
<proteinExistence type="predicted"/>
<sequence>MAHKLKIVYCTQCRWLFRASWMTQELLTTFEQELDEVALAPGSGGTFDVILNEKTIFSRSEEGRFPESKELKQLVRDQIAPHRDLGHSDR</sequence>
<reference evidence="2 3" key="1">
    <citation type="submission" date="2016-11" db="EMBL/GenBank/DDBJ databases">
        <authorList>
            <person name="Jaros S."/>
            <person name="Januszkiewicz K."/>
            <person name="Wedrychowicz H."/>
        </authorList>
    </citation>
    <scope>NUCLEOTIDE SEQUENCE [LARGE SCALE GENOMIC DNA]</scope>
    <source>
        <strain evidence="2 3">DSM 21986</strain>
    </source>
</reference>
<dbReference type="Proteomes" id="UP000184041">
    <property type="component" value="Unassembled WGS sequence"/>
</dbReference>
<dbReference type="PANTHER" id="PTHR36417:SF2">
    <property type="entry name" value="SELENOPROTEIN DOMAIN PROTEIN (AFU_ORTHOLOGUE AFUA_1G05220)"/>
    <property type="match status" value="1"/>
</dbReference>
<dbReference type="AlphaFoldDB" id="A0A1M5JVM8"/>
<evidence type="ECO:0000313" key="2">
    <source>
        <dbReference type="EMBL" id="SHG44073.1"/>
    </source>
</evidence>